<keyword evidence="9 12" id="KW-0472">Membrane</keyword>
<dbReference type="Pfam" id="PF13807">
    <property type="entry name" value="GNVR"/>
    <property type="match status" value="1"/>
</dbReference>
<comment type="caution">
    <text evidence="15">The sequence shown here is derived from an EMBL/GenBank/DDBJ whole genome shotgun (WGS) entry which is preliminary data.</text>
</comment>
<dbReference type="RefSeq" id="WP_311904244.1">
    <property type="nucleotide sequence ID" value="NZ_JARQDV010000006.1"/>
</dbReference>
<dbReference type="InterPro" id="IPR003856">
    <property type="entry name" value="LPS_length_determ_N"/>
</dbReference>
<dbReference type="GO" id="GO:0005886">
    <property type="term" value="C:plasma membrane"/>
    <property type="evidence" value="ECO:0007669"/>
    <property type="project" value="UniProtKB-SubCell"/>
</dbReference>
<keyword evidence="5" id="KW-1003">Cell membrane</keyword>
<evidence type="ECO:0000256" key="10">
    <source>
        <dbReference type="ARBA" id="ARBA00023169"/>
    </source>
</evidence>
<feature type="transmembrane region" description="Helical" evidence="12">
    <location>
        <begin position="176"/>
        <end position="196"/>
    </location>
</feature>
<dbReference type="GO" id="GO:0000271">
    <property type="term" value="P:polysaccharide biosynthetic process"/>
    <property type="evidence" value="ECO:0007669"/>
    <property type="project" value="UniProtKB-KW"/>
</dbReference>
<feature type="domain" description="Tyrosine-protein kinase G-rich" evidence="14">
    <location>
        <begin position="152"/>
        <end position="195"/>
    </location>
</feature>
<comment type="function">
    <text evidence="11">Required for CpsD phosphorylation. Involved in the regulation of capsular polysaccharide biosynthesis. May be part of a complex that directs the coordinated polymerization and export to the cell surface of the capsular polysaccharide.</text>
</comment>
<evidence type="ECO:0000256" key="1">
    <source>
        <dbReference type="ARBA" id="ARBA00004651"/>
    </source>
</evidence>
<evidence type="ECO:0000259" key="13">
    <source>
        <dbReference type="Pfam" id="PF02706"/>
    </source>
</evidence>
<evidence type="ECO:0000256" key="6">
    <source>
        <dbReference type="ARBA" id="ARBA00022692"/>
    </source>
</evidence>
<evidence type="ECO:0000256" key="5">
    <source>
        <dbReference type="ARBA" id="ARBA00022475"/>
    </source>
</evidence>
<evidence type="ECO:0000313" key="16">
    <source>
        <dbReference type="Proteomes" id="UP001268896"/>
    </source>
</evidence>
<keyword evidence="6 12" id="KW-0812">Transmembrane</keyword>
<keyword evidence="10" id="KW-0270">Exopolysaccharide synthesis</keyword>
<dbReference type="Proteomes" id="UP001268896">
    <property type="component" value="Unassembled WGS sequence"/>
</dbReference>
<sequence length="261" mass="28673">MEETISLEELWNIFKKRFALILVSTLLGIAVAGGVTFFLITPMYSSSAEMIVQAKAEENTNLQSDISGNVLLINTYKDMINGVLVIKEVQTQLAEEKNYSYSVAQLKDAISVAQSQNSQMFQIVATSDNPVVAADITNTTANVFKEKAGEVLDVTKVTITSEATIPTAPISPNNKLNLAIGFLIGFMIGVGLAFLLELMDKTVKDEDFVSETLELPVMGSISEMSRKELHEGYDVDLFKLITNKDNHAEDGAPSRRTRKRV</sequence>
<comment type="pathway">
    <text evidence="2">Capsule biogenesis; capsule polysaccharide biosynthesis.</text>
</comment>
<evidence type="ECO:0000256" key="12">
    <source>
        <dbReference type="SAM" id="Phobius"/>
    </source>
</evidence>
<evidence type="ECO:0000313" key="15">
    <source>
        <dbReference type="EMBL" id="MDT2965309.1"/>
    </source>
</evidence>
<dbReference type="InterPro" id="IPR050445">
    <property type="entry name" value="Bact_polysacc_biosynth/exp"/>
</dbReference>
<evidence type="ECO:0000256" key="4">
    <source>
        <dbReference type="ARBA" id="ARBA00020739"/>
    </source>
</evidence>
<feature type="transmembrane region" description="Helical" evidence="12">
    <location>
        <begin position="18"/>
        <end position="40"/>
    </location>
</feature>
<evidence type="ECO:0000256" key="7">
    <source>
        <dbReference type="ARBA" id="ARBA00022903"/>
    </source>
</evidence>
<protein>
    <recommendedName>
        <fullName evidence="4">Capsular polysaccharide biosynthesis protein CpsC</fullName>
    </recommendedName>
</protein>
<dbReference type="AlphaFoldDB" id="A0AAW8UUP8"/>
<evidence type="ECO:0000256" key="9">
    <source>
        <dbReference type="ARBA" id="ARBA00023136"/>
    </source>
</evidence>
<dbReference type="InterPro" id="IPR032807">
    <property type="entry name" value="GNVR"/>
</dbReference>
<comment type="similarity">
    <text evidence="3">Belongs to the CpsC/CapA family.</text>
</comment>
<organism evidence="15 16">
    <name type="scientific">Enterococcus casseliflavus</name>
    <name type="common">Enterococcus flavescens</name>
    <dbReference type="NCBI Taxonomy" id="37734"/>
    <lineage>
        <taxon>Bacteria</taxon>
        <taxon>Bacillati</taxon>
        <taxon>Bacillota</taxon>
        <taxon>Bacilli</taxon>
        <taxon>Lactobacillales</taxon>
        <taxon>Enterococcaceae</taxon>
        <taxon>Enterococcus</taxon>
    </lineage>
</organism>
<keyword evidence="8 12" id="KW-1133">Transmembrane helix</keyword>
<dbReference type="PANTHER" id="PTHR32309">
    <property type="entry name" value="TYROSINE-PROTEIN KINASE"/>
    <property type="match status" value="1"/>
</dbReference>
<dbReference type="Pfam" id="PF02706">
    <property type="entry name" value="Wzz"/>
    <property type="match status" value="1"/>
</dbReference>
<dbReference type="PANTHER" id="PTHR32309:SF13">
    <property type="entry name" value="FERRIC ENTEROBACTIN TRANSPORT PROTEIN FEPE"/>
    <property type="match status" value="1"/>
</dbReference>
<proteinExistence type="inferred from homology"/>
<feature type="domain" description="Polysaccharide chain length determinant N-terminal" evidence="13">
    <location>
        <begin position="3"/>
        <end position="92"/>
    </location>
</feature>
<keyword evidence="7" id="KW-0972">Capsule biogenesis/degradation</keyword>
<evidence type="ECO:0000256" key="3">
    <source>
        <dbReference type="ARBA" id="ARBA00006683"/>
    </source>
</evidence>
<evidence type="ECO:0000259" key="14">
    <source>
        <dbReference type="Pfam" id="PF13807"/>
    </source>
</evidence>
<evidence type="ECO:0000256" key="8">
    <source>
        <dbReference type="ARBA" id="ARBA00022989"/>
    </source>
</evidence>
<name>A0AAW8UUP8_ENTCA</name>
<reference evidence="15" key="1">
    <citation type="submission" date="2023-03" db="EMBL/GenBank/DDBJ databases">
        <authorList>
            <person name="Shen W."/>
            <person name="Cai J."/>
        </authorList>
    </citation>
    <scope>NUCLEOTIDE SEQUENCE</scope>
    <source>
        <strain evidence="15">K72-2</strain>
    </source>
</reference>
<comment type="subcellular location">
    <subcellularLocation>
        <location evidence="1">Cell membrane</location>
        <topology evidence="1">Multi-pass membrane protein</topology>
    </subcellularLocation>
</comment>
<evidence type="ECO:0000256" key="2">
    <source>
        <dbReference type="ARBA" id="ARBA00005132"/>
    </source>
</evidence>
<accession>A0AAW8UUP8</accession>
<gene>
    <name evidence="15" type="ORF">P7I32_11860</name>
</gene>
<evidence type="ECO:0000256" key="11">
    <source>
        <dbReference type="ARBA" id="ARBA00045736"/>
    </source>
</evidence>
<dbReference type="EMBL" id="JARQDV010000006">
    <property type="protein sequence ID" value="MDT2965309.1"/>
    <property type="molecule type" value="Genomic_DNA"/>
</dbReference>
<dbReference type="GO" id="GO:0004713">
    <property type="term" value="F:protein tyrosine kinase activity"/>
    <property type="evidence" value="ECO:0007669"/>
    <property type="project" value="TreeGrafter"/>
</dbReference>